<dbReference type="SUPFAM" id="SSF52540">
    <property type="entry name" value="P-loop containing nucleoside triphosphate hydrolases"/>
    <property type="match status" value="1"/>
</dbReference>
<dbReference type="CDD" id="cd03225">
    <property type="entry name" value="ABC_cobalt_CbiO_domain1"/>
    <property type="match status" value="1"/>
</dbReference>
<dbReference type="GO" id="GO:0016020">
    <property type="term" value="C:membrane"/>
    <property type="evidence" value="ECO:0007669"/>
    <property type="project" value="InterPro"/>
</dbReference>
<dbReference type="Gene3D" id="3.40.50.300">
    <property type="entry name" value="P-loop containing nucleotide triphosphate hydrolases"/>
    <property type="match status" value="1"/>
</dbReference>
<dbReference type="SMART" id="SM00382">
    <property type="entry name" value="AAA"/>
    <property type="match status" value="1"/>
</dbReference>
<dbReference type="GO" id="GO:0016887">
    <property type="term" value="F:ATP hydrolysis activity"/>
    <property type="evidence" value="ECO:0007669"/>
    <property type="project" value="InterPro"/>
</dbReference>
<evidence type="ECO:0000256" key="1">
    <source>
        <dbReference type="ARBA" id="ARBA00022448"/>
    </source>
</evidence>
<evidence type="ECO:0000256" key="3">
    <source>
        <dbReference type="ARBA" id="ARBA00022840"/>
    </source>
</evidence>
<dbReference type="PANTHER" id="PTHR43158">
    <property type="entry name" value="SKFA PEPTIDE EXPORT ATP-BINDING PROTEIN SKFE"/>
    <property type="match status" value="1"/>
</dbReference>
<protein>
    <submittedName>
        <fullName evidence="5">ABC-type multidrug transport system ATPase subunit</fullName>
    </submittedName>
</protein>
<dbReference type="InterPro" id="IPR003593">
    <property type="entry name" value="AAA+_ATPase"/>
</dbReference>
<reference evidence="5 6" key="1">
    <citation type="submission" date="2020-08" db="EMBL/GenBank/DDBJ databases">
        <title>Sequencing the genomes of 1000 actinobacteria strains.</title>
        <authorList>
            <person name="Klenk H.-P."/>
        </authorList>
    </citation>
    <scope>NUCLEOTIDE SEQUENCE [LARGE SCALE GENOMIC DNA]</scope>
    <source>
        <strain evidence="5 6">DSM 20419</strain>
    </source>
</reference>
<evidence type="ECO:0000313" key="5">
    <source>
        <dbReference type="EMBL" id="MBB2956333.1"/>
    </source>
</evidence>
<dbReference type="AlphaFoldDB" id="A0A7W4UL02"/>
<keyword evidence="2" id="KW-0547">Nucleotide-binding</keyword>
<dbReference type="InterPro" id="IPR003439">
    <property type="entry name" value="ABC_transporter-like_ATP-bd"/>
</dbReference>
<sequence>MVAVLVEDASFNRGGVLVLAGVTFNVAEGSALCLTGANGSGKTTVLRALSGVVQPSAGRILVAGEPVDERSPAFRRRLAALVGSVPFSLTLTAREHLIAVSSSWGSSVTDAKATADRVLSRLGLDQLAERFPHELSSGQFQLLSLATVLARPFEVLVLDEPEQRLDANRRELLARILSEERERGAVVVIATHSQSLLDQLQASEFDLGRQDGEGRQRAA</sequence>
<dbReference type="PROSITE" id="PS00211">
    <property type="entry name" value="ABC_TRANSPORTER_1"/>
    <property type="match status" value="1"/>
</dbReference>
<evidence type="ECO:0000259" key="4">
    <source>
        <dbReference type="PROSITE" id="PS50893"/>
    </source>
</evidence>
<keyword evidence="1" id="KW-0813">Transport</keyword>
<feature type="domain" description="ABC transporter" evidence="4">
    <location>
        <begin position="4"/>
        <end position="219"/>
    </location>
</feature>
<name>A0A7W4UL02_9MICO</name>
<dbReference type="GO" id="GO:0022857">
    <property type="term" value="F:transmembrane transporter activity"/>
    <property type="evidence" value="ECO:0007669"/>
    <property type="project" value="UniProtKB-ARBA"/>
</dbReference>
<proteinExistence type="predicted"/>
<dbReference type="Proteomes" id="UP000545286">
    <property type="component" value="Unassembled WGS sequence"/>
</dbReference>
<dbReference type="RefSeq" id="WP_183622780.1">
    <property type="nucleotide sequence ID" value="NZ_JACHWJ010000001.1"/>
</dbReference>
<keyword evidence="3" id="KW-0067">ATP-binding</keyword>
<evidence type="ECO:0000256" key="2">
    <source>
        <dbReference type="ARBA" id="ARBA00022741"/>
    </source>
</evidence>
<comment type="caution">
    <text evidence="5">The sequence shown here is derived from an EMBL/GenBank/DDBJ whole genome shotgun (WGS) entry which is preliminary data.</text>
</comment>
<dbReference type="InterPro" id="IPR015856">
    <property type="entry name" value="ABC_transpr_CbiO/EcfA_su"/>
</dbReference>
<dbReference type="InterPro" id="IPR017871">
    <property type="entry name" value="ABC_transporter-like_CS"/>
</dbReference>
<dbReference type="PANTHER" id="PTHR43158:SF2">
    <property type="entry name" value="SKFA PEPTIDE EXPORT ATP-BINDING PROTEIN SKFE"/>
    <property type="match status" value="1"/>
</dbReference>
<organism evidence="5 6">
    <name type="scientific">Pseudoclavibacter helvolus</name>
    <dbReference type="NCBI Taxonomy" id="255205"/>
    <lineage>
        <taxon>Bacteria</taxon>
        <taxon>Bacillati</taxon>
        <taxon>Actinomycetota</taxon>
        <taxon>Actinomycetes</taxon>
        <taxon>Micrococcales</taxon>
        <taxon>Microbacteriaceae</taxon>
        <taxon>Pseudoclavibacter</taxon>
    </lineage>
</organism>
<accession>A0A7W4UL02</accession>
<dbReference type="InterPro" id="IPR027417">
    <property type="entry name" value="P-loop_NTPase"/>
</dbReference>
<dbReference type="GO" id="GO:0005524">
    <property type="term" value="F:ATP binding"/>
    <property type="evidence" value="ECO:0007669"/>
    <property type="project" value="UniProtKB-KW"/>
</dbReference>
<dbReference type="Pfam" id="PF00005">
    <property type="entry name" value="ABC_tran"/>
    <property type="match status" value="1"/>
</dbReference>
<dbReference type="EMBL" id="JACHWJ010000001">
    <property type="protein sequence ID" value="MBB2956333.1"/>
    <property type="molecule type" value="Genomic_DNA"/>
</dbReference>
<keyword evidence="6" id="KW-1185">Reference proteome</keyword>
<evidence type="ECO:0000313" key="6">
    <source>
        <dbReference type="Proteomes" id="UP000545286"/>
    </source>
</evidence>
<dbReference type="PROSITE" id="PS50893">
    <property type="entry name" value="ABC_TRANSPORTER_2"/>
    <property type="match status" value="1"/>
</dbReference>
<gene>
    <name evidence="5" type="ORF">FHX72_000445</name>
</gene>